<dbReference type="InterPro" id="IPR037185">
    <property type="entry name" value="EmrE-like"/>
</dbReference>
<dbReference type="PANTHER" id="PTHR22911:SF6">
    <property type="entry name" value="SOLUTE CARRIER FAMILY 35 MEMBER G1"/>
    <property type="match status" value="1"/>
</dbReference>
<feature type="transmembrane region" description="Helical" evidence="5">
    <location>
        <begin position="199"/>
        <end position="217"/>
    </location>
</feature>
<feature type="transmembrane region" description="Helical" evidence="5">
    <location>
        <begin position="28"/>
        <end position="49"/>
    </location>
</feature>
<keyword evidence="3 5" id="KW-1133">Transmembrane helix</keyword>
<keyword evidence="4 5" id="KW-0472">Membrane</keyword>
<dbReference type="Proteomes" id="UP000242869">
    <property type="component" value="Unassembled WGS sequence"/>
</dbReference>
<feature type="transmembrane region" description="Helical" evidence="5">
    <location>
        <begin position="113"/>
        <end position="131"/>
    </location>
</feature>
<dbReference type="Pfam" id="PF00892">
    <property type="entry name" value="EamA"/>
    <property type="match status" value="2"/>
</dbReference>
<protein>
    <submittedName>
        <fullName evidence="7">EamA-like transporter family protein</fullName>
    </submittedName>
</protein>
<feature type="domain" description="EamA" evidence="6">
    <location>
        <begin position="2"/>
        <end position="129"/>
    </location>
</feature>
<evidence type="ECO:0000256" key="1">
    <source>
        <dbReference type="ARBA" id="ARBA00004141"/>
    </source>
</evidence>
<accession>A0A1I5A201</accession>
<evidence type="ECO:0000256" key="2">
    <source>
        <dbReference type="ARBA" id="ARBA00022692"/>
    </source>
</evidence>
<dbReference type="PANTHER" id="PTHR22911">
    <property type="entry name" value="ACYL-MALONYL CONDENSING ENZYME-RELATED"/>
    <property type="match status" value="1"/>
</dbReference>
<feature type="transmembrane region" description="Helical" evidence="5">
    <location>
        <begin position="61"/>
        <end position="80"/>
    </location>
</feature>
<sequence length="279" mass="29890">MVVSCFSFSTMSVFVKLGSSTLSTAELMFYRASIALLVLLAAIVIPGGYSLKISRPVFRLHAGRSFCGAISMMMATYAMAHLPLPTAITLQNTTPLFLMVLIAGLHRVLPSPAQVFSIGLGFMGVILLLQPTISSELLFPCSMGLLSGLFSAGSMFNIRELGRAGEPEWRVVFYFLLTSTVFSGIWMLVQPYAMAQLDWNNAGIIVAMGVFAGIGQLTVTRAYGKGKSLVVASLSYLTVAFTSVYGILIWKDNLPLLSYAAMLLIAGAGIVSALRSGRS</sequence>
<name>A0A1I5A201_9NEIS</name>
<feature type="domain" description="EamA" evidence="6">
    <location>
        <begin position="141"/>
        <end position="268"/>
    </location>
</feature>
<keyword evidence="2 5" id="KW-0812">Transmembrane</keyword>
<organism evidence="7 8">
    <name type="scientific">Formivibrio citricus</name>
    <dbReference type="NCBI Taxonomy" id="83765"/>
    <lineage>
        <taxon>Bacteria</taxon>
        <taxon>Pseudomonadati</taxon>
        <taxon>Pseudomonadota</taxon>
        <taxon>Betaproteobacteria</taxon>
        <taxon>Neisseriales</taxon>
        <taxon>Chitinibacteraceae</taxon>
        <taxon>Formivibrio</taxon>
    </lineage>
</organism>
<dbReference type="EMBL" id="FOVE01000012">
    <property type="protein sequence ID" value="SFN56259.1"/>
    <property type="molecule type" value="Genomic_DNA"/>
</dbReference>
<feature type="transmembrane region" description="Helical" evidence="5">
    <location>
        <begin position="229"/>
        <end position="250"/>
    </location>
</feature>
<evidence type="ECO:0000313" key="8">
    <source>
        <dbReference type="Proteomes" id="UP000242869"/>
    </source>
</evidence>
<dbReference type="GO" id="GO:0016020">
    <property type="term" value="C:membrane"/>
    <property type="evidence" value="ECO:0007669"/>
    <property type="project" value="UniProtKB-SubCell"/>
</dbReference>
<dbReference type="STRING" id="83765.SAMN05660284_01768"/>
<feature type="transmembrane region" description="Helical" evidence="5">
    <location>
        <begin position="137"/>
        <end position="159"/>
    </location>
</feature>
<dbReference type="InterPro" id="IPR000620">
    <property type="entry name" value="EamA_dom"/>
</dbReference>
<feature type="transmembrane region" description="Helical" evidence="5">
    <location>
        <begin position="86"/>
        <end position="106"/>
    </location>
</feature>
<keyword evidence="8" id="KW-1185">Reference proteome</keyword>
<evidence type="ECO:0000256" key="3">
    <source>
        <dbReference type="ARBA" id="ARBA00022989"/>
    </source>
</evidence>
<evidence type="ECO:0000313" key="7">
    <source>
        <dbReference type="EMBL" id="SFN56259.1"/>
    </source>
</evidence>
<evidence type="ECO:0000256" key="4">
    <source>
        <dbReference type="ARBA" id="ARBA00023136"/>
    </source>
</evidence>
<reference evidence="8" key="1">
    <citation type="submission" date="2016-10" db="EMBL/GenBank/DDBJ databases">
        <authorList>
            <person name="Varghese N."/>
            <person name="Submissions S."/>
        </authorList>
    </citation>
    <scope>NUCLEOTIDE SEQUENCE [LARGE SCALE GENOMIC DNA]</scope>
    <source>
        <strain evidence="8">DSM 6150</strain>
    </source>
</reference>
<feature type="transmembrane region" description="Helical" evidence="5">
    <location>
        <begin position="171"/>
        <end position="193"/>
    </location>
</feature>
<proteinExistence type="predicted"/>
<feature type="transmembrane region" description="Helical" evidence="5">
    <location>
        <begin position="256"/>
        <end position="274"/>
    </location>
</feature>
<comment type="subcellular location">
    <subcellularLocation>
        <location evidence="1">Membrane</location>
        <topology evidence="1">Multi-pass membrane protein</topology>
    </subcellularLocation>
</comment>
<dbReference type="SUPFAM" id="SSF103481">
    <property type="entry name" value="Multidrug resistance efflux transporter EmrE"/>
    <property type="match status" value="2"/>
</dbReference>
<evidence type="ECO:0000256" key="5">
    <source>
        <dbReference type="SAM" id="Phobius"/>
    </source>
</evidence>
<evidence type="ECO:0000259" key="6">
    <source>
        <dbReference type="Pfam" id="PF00892"/>
    </source>
</evidence>
<dbReference type="AlphaFoldDB" id="A0A1I5A201"/>
<gene>
    <name evidence="7" type="ORF">SAMN05660284_01768</name>
</gene>